<evidence type="ECO:0000259" key="1">
    <source>
        <dbReference type="Pfam" id="PF10601"/>
    </source>
</evidence>
<protein>
    <recommendedName>
        <fullName evidence="1">LITAF domain-containing protein</fullName>
    </recommendedName>
</protein>
<feature type="domain" description="LITAF" evidence="1">
    <location>
        <begin position="14"/>
        <end position="79"/>
    </location>
</feature>
<dbReference type="AlphaFoldDB" id="A0A2N3NH37"/>
<proteinExistence type="predicted"/>
<dbReference type="OrthoDB" id="4728778at2759"/>
<keyword evidence="3" id="KW-1185">Reference proteome</keyword>
<dbReference type="InParanoid" id="A0A2N3NH37"/>
<organism evidence="2 3">
    <name type="scientific">Lomentospora prolificans</name>
    <dbReference type="NCBI Taxonomy" id="41688"/>
    <lineage>
        <taxon>Eukaryota</taxon>
        <taxon>Fungi</taxon>
        <taxon>Dikarya</taxon>
        <taxon>Ascomycota</taxon>
        <taxon>Pezizomycotina</taxon>
        <taxon>Sordariomycetes</taxon>
        <taxon>Hypocreomycetidae</taxon>
        <taxon>Microascales</taxon>
        <taxon>Microascaceae</taxon>
        <taxon>Lomentospora</taxon>
    </lineage>
</organism>
<dbReference type="Proteomes" id="UP000233524">
    <property type="component" value="Unassembled WGS sequence"/>
</dbReference>
<reference evidence="2 3" key="1">
    <citation type="journal article" date="2017" name="G3 (Bethesda)">
        <title>First Draft Genome Sequence of the Pathogenic Fungus Lomentospora prolificans (Formerly Scedosporium prolificans).</title>
        <authorList>
            <person name="Luo R."/>
            <person name="Zimin A."/>
            <person name="Workman R."/>
            <person name="Fan Y."/>
            <person name="Pertea G."/>
            <person name="Grossman N."/>
            <person name="Wear M.P."/>
            <person name="Jia B."/>
            <person name="Miller H."/>
            <person name="Casadevall A."/>
            <person name="Timp W."/>
            <person name="Zhang S.X."/>
            <person name="Salzberg S.L."/>
        </authorList>
    </citation>
    <scope>NUCLEOTIDE SEQUENCE [LARGE SCALE GENOMIC DNA]</scope>
    <source>
        <strain evidence="2 3">JHH-5317</strain>
    </source>
</reference>
<name>A0A2N3NH37_9PEZI</name>
<gene>
    <name evidence="2" type="ORF">jhhlp_001715</name>
</gene>
<accession>A0A2N3NH37</accession>
<dbReference type="EMBL" id="NLAX01000005">
    <property type="protein sequence ID" value="PKS11727.1"/>
    <property type="molecule type" value="Genomic_DNA"/>
</dbReference>
<sequence>MATTPIPVSRLNTEPEVIRCPACQHVGKTIRVMDMISDARGAGNAAMGIIGCLFCNCSAMMAPTYYSIAHYCSNCGIRLVAVPWQEDPIPQLDNSFLVDDGKGTKVAPSPFGPPPEVNEAQVRNFAERYSTTAPSSVYEIKLEGSIKLPTAALDAAGSRIIFQVEWPGFHAARGSPFSPVEYAPAEAMTAEPKPATTKSMMAWNPNQSTPHIRVSVFGSPCREIATAQVFGDTRDFILHTPTEDHKGGVHYASRRSGVTNKHSPSAGHMVWNSCAGPLTWTLRKVRDRDMPKQQRCIVLLDAYDRLAAVIKASELKTEEKDYSGFQLRLYGDISEQLVGEIIASFSAVCYVIWNYNRLGVPDIGLDLAATGLAVAVTGMELASVVG</sequence>
<comment type="caution">
    <text evidence="2">The sequence shown here is derived from an EMBL/GenBank/DDBJ whole genome shotgun (WGS) entry which is preliminary data.</text>
</comment>
<dbReference type="VEuPathDB" id="FungiDB:jhhlp_001715"/>
<dbReference type="InterPro" id="IPR006629">
    <property type="entry name" value="LITAF"/>
</dbReference>
<evidence type="ECO:0000313" key="3">
    <source>
        <dbReference type="Proteomes" id="UP000233524"/>
    </source>
</evidence>
<dbReference type="Pfam" id="PF10601">
    <property type="entry name" value="zf-LITAF-like"/>
    <property type="match status" value="1"/>
</dbReference>
<evidence type="ECO:0000313" key="2">
    <source>
        <dbReference type="EMBL" id="PKS11727.1"/>
    </source>
</evidence>